<protein>
    <recommendedName>
        <fullName evidence="10">WD repeat protein</fullName>
    </recommendedName>
</protein>
<keyword evidence="3 7" id="KW-0853">WD repeat</keyword>
<dbReference type="Pfam" id="PF00400">
    <property type="entry name" value="WD40"/>
    <property type="match status" value="1"/>
</dbReference>
<dbReference type="PROSITE" id="PS00678">
    <property type="entry name" value="WD_REPEATS_1"/>
    <property type="match status" value="1"/>
</dbReference>
<gene>
    <name evidence="8" type="ORF">GP486_003437</name>
</gene>
<comment type="similarity">
    <text evidence="6">Belongs to the WD repeat WDR6 family.</text>
</comment>
<accession>A0A9P8LD23</accession>
<comment type="caution">
    <text evidence="8">The sequence shown here is derived from an EMBL/GenBank/DDBJ whole genome shotgun (WGS) entry which is preliminary data.</text>
</comment>
<evidence type="ECO:0000256" key="2">
    <source>
        <dbReference type="ARBA" id="ARBA00022490"/>
    </source>
</evidence>
<keyword evidence="9" id="KW-1185">Reference proteome</keyword>
<dbReference type="Proteomes" id="UP000750711">
    <property type="component" value="Unassembled WGS sequence"/>
</dbReference>
<dbReference type="PANTHER" id="PTHR14344">
    <property type="entry name" value="WD REPEAT PROTEIN"/>
    <property type="match status" value="1"/>
</dbReference>
<keyword evidence="2" id="KW-0963">Cytoplasm</keyword>
<evidence type="ECO:0000256" key="3">
    <source>
        <dbReference type="ARBA" id="ARBA00022574"/>
    </source>
</evidence>
<dbReference type="PROSITE" id="PS50294">
    <property type="entry name" value="WD_REPEATS_REGION"/>
    <property type="match status" value="1"/>
</dbReference>
<dbReference type="SUPFAM" id="SSF50978">
    <property type="entry name" value="WD40 repeat-like"/>
    <property type="match status" value="2"/>
</dbReference>
<dbReference type="AlphaFoldDB" id="A0A9P8LD23"/>
<feature type="repeat" description="WD" evidence="7">
    <location>
        <begin position="220"/>
        <end position="269"/>
    </location>
</feature>
<keyword evidence="4" id="KW-0819">tRNA processing</keyword>
<dbReference type="GO" id="GO:0005737">
    <property type="term" value="C:cytoplasm"/>
    <property type="evidence" value="ECO:0007669"/>
    <property type="project" value="UniProtKB-SubCell"/>
</dbReference>
<keyword evidence="5" id="KW-0677">Repeat</keyword>
<proteinExistence type="inferred from homology"/>
<dbReference type="PROSITE" id="PS50082">
    <property type="entry name" value="WD_REPEATS_2"/>
    <property type="match status" value="1"/>
</dbReference>
<sequence>MAVVLEHESTLSPVTALSLLRAQTHGLHGPLLLAGEGPFLKIYEYSSARVLLQRRIFRSQTVHGIAAETGDTQLARVLLWGGCSIREVEIVCSDDPPDTGPSIRLGITLLPELRASDWILDASFSPGGGDSHVRAALVTAHNSLHLLTHGHQQDQLLRAAGSSSRSILYSAHLLWISGSHILVAAGTVFGEIHVWSCHLADPQNSHEHANEPKVFLHYVLTGHEGSVFGVQISQSLALGENRPNRLLSSCSDDRTIRIWDISTGSKTGVESQAELHTSADTGFHAADGLTPRSLARSKHLVAIGWGHSSRVWGVRFLPTALQPTHHTQQINILSFGEDATCRQWSWIYDEISASKDPLKGHLELTQTYHLHSGKNIWSLAVMTEDTRLLISTGGADGKIASADLSTWGYGTALNQRHDVGWSLGDVESLAQFPNTQAGAKCKAVEGPRLSPELTQNAKQPFTNSFKDYAFISKSDFLATTTGGAIFLCSIGPSSSTNENAHPDNSPPPSHIRFKLLMNLEKLRAYSVLGGDPTGGTAFFSGSDGGVYLYDHSSGILQLVFQVDKKVSGLFPMSSSYLLQVLVTCVGSRKAYLSTLHTNQDQSRRAVVRLDGHTAEFSITTLELPETFIVTSARIVPSQNLLFVGSRSGALAIYDIDGVSHRTAELSPMRCFRRVHGMDAVTAIRPLPKYDGSLINSLPVYILTTGRNGTYAIHQILEERGNRNLTLTTVHISTPPFGPMVEGAYFDPLTHELILFGFRSKNFIVWNESEECEIMNVECGGAHRNWSFLPSLTGNGGGFFVWTKSSLLHLRTQLEDSQRATKSGGHGREIKASALSPPLTEVSKTGKEITRHLLATGAEDTTIRIFEFKQDYLDGSTVFKSLGTFKKHATGIQRLQWSGCGRYLISSGGFEELFIWRVRWISGFGVGVCCEGICPAQAELPDLRIVSFAVRDLCCSPSAGEVGSRTPLSDDAYRYSSRSKTFQLLLLGRYTTCCLSQVFYQHIGNETYILTAGTDGYIALWRSPNLLGEGMSDQTSGIDDVKWVNWQWRFRVHQSTVKSMVIIQVAPHSILAITGGDDNSLALTHIDLTNNNDGVPSPKSSMTRIPKAHASAITAISHVPTTTDSPRILFATSSNDQRLKLWSVVPRSGEGLEIRREGSVETSVPDVSSMVVEKREGFVRVVVCGVGMEGWTLRGVGLRL</sequence>
<dbReference type="InterPro" id="IPR036322">
    <property type="entry name" value="WD40_repeat_dom_sf"/>
</dbReference>
<dbReference type="Gene3D" id="2.130.10.10">
    <property type="entry name" value="YVTN repeat-like/Quinoprotein amine dehydrogenase"/>
    <property type="match status" value="4"/>
</dbReference>
<evidence type="ECO:0008006" key="10">
    <source>
        <dbReference type="Google" id="ProtNLM"/>
    </source>
</evidence>
<dbReference type="EMBL" id="JAGHQM010000463">
    <property type="protein sequence ID" value="KAH0560043.1"/>
    <property type="molecule type" value="Genomic_DNA"/>
</dbReference>
<dbReference type="InterPro" id="IPR015943">
    <property type="entry name" value="WD40/YVTN_repeat-like_dom_sf"/>
</dbReference>
<evidence type="ECO:0000256" key="6">
    <source>
        <dbReference type="ARBA" id="ARBA00038255"/>
    </source>
</evidence>
<dbReference type="PANTHER" id="PTHR14344:SF3">
    <property type="entry name" value="WD REPEAT-CONTAINING PROTEIN 6"/>
    <property type="match status" value="1"/>
</dbReference>
<evidence type="ECO:0000313" key="8">
    <source>
        <dbReference type="EMBL" id="KAH0560043.1"/>
    </source>
</evidence>
<organism evidence="8 9">
    <name type="scientific">Trichoglossum hirsutum</name>
    <dbReference type="NCBI Taxonomy" id="265104"/>
    <lineage>
        <taxon>Eukaryota</taxon>
        <taxon>Fungi</taxon>
        <taxon>Dikarya</taxon>
        <taxon>Ascomycota</taxon>
        <taxon>Pezizomycotina</taxon>
        <taxon>Geoglossomycetes</taxon>
        <taxon>Geoglossales</taxon>
        <taxon>Geoglossaceae</taxon>
        <taxon>Trichoglossum</taxon>
    </lineage>
</organism>
<dbReference type="GO" id="GO:0030488">
    <property type="term" value="P:tRNA methylation"/>
    <property type="evidence" value="ECO:0007669"/>
    <property type="project" value="TreeGrafter"/>
</dbReference>
<evidence type="ECO:0000256" key="7">
    <source>
        <dbReference type="PROSITE-ProRule" id="PRU00221"/>
    </source>
</evidence>
<evidence type="ECO:0000256" key="1">
    <source>
        <dbReference type="ARBA" id="ARBA00004496"/>
    </source>
</evidence>
<reference evidence="8" key="1">
    <citation type="submission" date="2021-03" db="EMBL/GenBank/DDBJ databases">
        <title>Comparative genomics and phylogenomic investigation of the class Geoglossomycetes provide insights into ecological specialization and systematics.</title>
        <authorList>
            <person name="Melie T."/>
            <person name="Pirro S."/>
            <person name="Miller A.N."/>
            <person name="Quandt A."/>
        </authorList>
    </citation>
    <scope>NUCLEOTIDE SEQUENCE</scope>
    <source>
        <strain evidence="8">CAQ_001_2017</strain>
    </source>
</reference>
<dbReference type="InterPro" id="IPR051973">
    <property type="entry name" value="tRNA_Anticodon_Mtase-Reg"/>
</dbReference>
<evidence type="ECO:0000313" key="9">
    <source>
        <dbReference type="Proteomes" id="UP000750711"/>
    </source>
</evidence>
<comment type="subcellular location">
    <subcellularLocation>
        <location evidence="1">Cytoplasm</location>
    </subcellularLocation>
</comment>
<dbReference type="SMART" id="SM00320">
    <property type="entry name" value="WD40"/>
    <property type="match status" value="8"/>
</dbReference>
<dbReference type="InterPro" id="IPR001680">
    <property type="entry name" value="WD40_rpt"/>
</dbReference>
<evidence type="ECO:0000256" key="5">
    <source>
        <dbReference type="ARBA" id="ARBA00022737"/>
    </source>
</evidence>
<evidence type="ECO:0000256" key="4">
    <source>
        <dbReference type="ARBA" id="ARBA00022694"/>
    </source>
</evidence>
<name>A0A9P8LD23_9PEZI</name>
<dbReference type="InterPro" id="IPR019775">
    <property type="entry name" value="WD40_repeat_CS"/>
</dbReference>